<dbReference type="Proteomes" id="UP000827976">
    <property type="component" value="Chromosome 7"/>
</dbReference>
<organism evidence="1 2">
    <name type="scientific">Dioscorea alata</name>
    <name type="common">Purple yam</name>
    <dbReference type="NCBI Taxonomy" id="55571"/>
    <lineage>
        <taxon>Eukaryota</taxon>
        <taxon>Viridiplantae</taxon>
        <taxon>Streptophyta</taxon>
        <taxon>Embryophyta</taxon>
        <taxon>Tracheophyta</taxon>
        <taxon>Spermatophyta</taxon>
        <taxon>Magnoliopsida</taxon>
        <taxon>Liliopsida</taxon>
        <taxon>Dioscoreales</taxon>
        <taxon>Dioscoreaceae</taxon>
        <taxon>Dioscorea</taxon>
    </lineage>
</organism>
<reference evidence="2" key="1">
    <citation type="journal article" date="2022" name="Nat. Commun.">
        <title>Chromosome evolution and the genetic basis of agronomically important traits in greater yam.</title>
        <authorList>
            <person name="Bredeson J.V."/>
            <person name="Lyons J.B."/>
            <person name="Oniyinde I.O."/>
            <person name="Okereke N.R."/>
            <person name="Kolade O."/>
            <person name="Nnabue I."/>
            <person name="Nwadili C.O."/>
            <person name="Hribova E."/>
            <person name="Parker M."/>
            <person name="Nwogha J."/>
            <person name="Shu S."/>
            <person name="Carlson J."/>
            <person name="Kariba R."/>
            <person name="Muthemba S."/>
            <person name="Knop K."/>
            <person name="Barton G.J."/>
            <person name="Sherwood A.V."/>
            <person name="Lopez-Montes A."/>
            <person name="Asiedu R."/>
            <person name="Jamnadass R."/>
            <person name="Muchugi A."/>
            <person name="Goodstein D."/>
            <person name="Egesi C.N."/>
            <person name="Featherston J."/>
            <person name="Asfaw A."/>
            <person name="Simpson G.G."/>
            <person name="Dolezel J."/>
            <person name="Hendre P.S."/>
            <person name="Van Deynze A."/>
            <person name="Kumar P.L."/>
            <person name="Obidiegwu J.E."/>
            <person name="Bhattacharjee R."/>
            <person name="Rokhsar D.S."/>
        </authorList>
    </citation>
    <scope>NUCLEOTIDE SEQUENCE [LARGE SCALE GENOMIC DNA]</scope>
    <source>
        <strain evidence="2">cv. TDa95/00328</strain>
    </source>
</reference>
<keyword evidence="2" id="KW-1185">Reference proteome</keyword>
<proteinExistence type="predicted"/>
<gene>
    <name evidence="1" type="ORF">IHE45_07G104900</name>
</gene>
<comment type="caution">
    <text evidence="1">The sequence shown here is derived from an EMBL/GenBank/DDBJ whole genome shotgun (WGS) entry which is preliminary data.</text>
</comment>
<dbReference type="EMBL" id="CM037017">
    <property type="protein sequence ID" value="KAH7677762.1"/>
    <property type="molecule type" value="Genomic_DNA"/>
</dbReference>
<evidence type="ECO:0000313" key="1">
    <source>
        <dbReference type="EMBL" id="KAH7677762.1"/>
    </source>
</evidence>
<protein>
    <submittedName>
        <fullName evidence="1">Uncharacterized protein</fullName>
    </submittedName>
</protein>
<accession>A0ACB7VTI6</accession>
<name>A0ACB7VTI6_DIOAL</name>
<evidence type="ECO:0000313" key="2">
    <source>
        <dbReference type="Proteomes" id="UP000827976"/>
    </source>
</evidence>
<sequence>MIPTSTEPPKEFLQINQDTKFFNKLLSKETSMANPSFRVYYGVATGAVPFLWESQPGTPKNSIHTPSLPPLTPPPSYHSKLQTKKSNHSNKHSSKYNTLISSILPRLSLRKSHISSSPSSSLSSSSLSFSSTSLSPSRSHRSRSSSLDNDDDSFEGSPAETGRLRGCYSMVLMKNALLSIVGHGSSQGTSTA</sequence>